<dbReference type="InterPro" id="IPR050832">
    <property type="entry name" value="Bact_Acetyltransf"/>
</dbReference>
<evidence type="ECO:0000313" key="5">
    <source>
        <dbReference type="Proteomes" id="UP001271792"/>
    </source>
</evidence>
<proteinExistence type="predicted"/>
<evidence type="ECO:0000256" key="1">
    <source>
        <dbReference type="ARBA" id="ARBA00022679"/>
    </source>
</evidence>
<evidence type="ECO:0000256" key="2">
    <source>
        <dbReference type="ARBA" id="ARBA00023315"/>
    </source>
</evidence>
<comment type="caution">
    <text evidence="4">The sequence shown here is derived from an EMBL/GenBank/DDBJ whole genome shotgun (WGS) entry which is preliminary data.</text>
</comment>
<dbReference type="EMBL" id="JAXAVV010000026">
    <property type="protein sequence ID" value="MDX8055176.1"/>
    <property type="molecule type" value="Genomic_DNA"/>
</dbReference>
<organism evidence="4 5">
    <name type="scientific">Lentzea kristufekii</name>
    <dbReference type="NCBI Taxonomy" id="3095430"/>
    <lineage>
        <taxon>Bacteria</taxon>
        <taxon>Bacillati</taxon>
        <taxon>Actinomycetota</taxon>
        <taxon>Actinomycetes</taxon>
        <taxon>Pseudonocardiales</taxon>
        <taxon>Pseudonocardiaceae</taxon>
        <taxon>Lentzea</taxon>
    </lineage>
</organism>
<keyword evidence="5" id="KW-1185">Reference proteome</keyword>
<gene>
    <name evidence="4" type="ORF">SK571_37880</name>
</gene>
<name>A0ABU4U3L9_9PSEU</name>
<feature type="domain" description="N-acetyltransferase" evidence="3">
    <location>
        <begin position="11"/>
        <end position="167"/>
    </location>
</feature>
<feature type="domain" description="N-acetyltransferase" evidence="3">
    <location>
        <begin position="158"/>
        <end position="324"/>
    </location>
</feature>
<keyword evidence="1 4" id="KW-0808">Transferase</keyword>
<reference evidence="4 5" key="2">
    <citation type="submission" date="2023-11" db="EMBL/GenBank/DDBJ databases">
        <authorList>
            <person name="Lara A.C."/>
            <person name="Chronakova A."/>
        </authorList>
    </citation>
    <scope>NUCLEOTIDE SEQUENCE [LARGE SCALE GENOMIC DNA]</scope>
    <source>
        <strain evidence="4 5">BCCO 10_0798</strain>
    </source>
</reference>
<dbReference type="GO" id="GO:0016746">
    <property type="term" value="F:acyltransferase activity"/>
    <property type="evidence" value="ECO:0007669"/>
    <property type="project" value="UniProtKB-KW"/>
</dbReference>
<keyword evidence="2 4" id="KW-0012">Acyltransferase</keyword>
<dbReference type="PANTHER" id="PTHR43877">
    <property type="entry name" value="AMINOALKYLPHOSPHONATE N-ACETYLTRANSFERASE-RELATED-RELATED"/>
    <property type="match status" value="1"/>
</dbReference>
<dbReference type="InterPro" id="IPR000182">
    <property type="entry name" value="GNAT_dom"/>
</dbReference>
<dbReference type="CDD" id="cd04301">
    <property type="entry name" value="NAT_SF"/>
    <property type="match status" value="1"/>
</dbReference>
<dbReference type="SUPFAM" id="SSF55729">
    <property type="entry name" value="Acyl-CoA N-acyltransferases (Nat)"/>
    <property type="match status" value="2"/>
</dbReference>
<protein>
    <submittedName>
        <fullName evidence="4">GNAT family N-acetyltransferase</fullName>
        <ecNumber evidence="4">2.3.1.-</ecNumber>
    </submittedName>
</protein>
<dbReference type="InterPro" id="IPR016181">
    <property type="entry name" value="Acyl_CoA_acyltransferase"/>
</dbReference>
<evidence type="ECO:0000313" key="4">
    <source>
        <dbReference type="EMBL" id="MDX8055176.1"/>
    </source>
</evidence>
<accession>A0ABU4U3L9</accession>
<dbReference type="Pfam" id="PF13508">
    <property type="entry name" value="Acetyltransf_7"/>
    <property type="match status" value="1"/>
</dbReference>
<dbReference type="PROSITE" id="PS51186">
    <property type="entry name" value="GNAT"/>
    <property type="match status" value="2"/>
</dbReference>
<reference evidence="4 5" key="1">
    <citation type="submission" date="2023-11" db="EMBL/GenBank/DDBJ databases">
        <title>Lentzea sokolovensis, sp. nov., Lentzea kristufkii, sp. nov., and Lentzea miocenensis, sp. nov., rare actinobacteria from Sokolov Coal Basin, Miocene lacustrine sediment, Czech Republic.</title>
        <authorList>
            <person name="Lara A."/>
            <person name="Kotroba L."/>
            <person name="Nouioui I."/>
            <person name="Neumann-Schaal M."/>
            <person name="Mast Y."/>
            <person name="Chronakova A."/>
        </authorList>
    </citation>
    <scope>NUCLEOTIDE SEQUENCE [LARGE SCALE GENOMIC DNA]</scope>
    <source>
        <strain evidence="4 5">BCCO 10_0798</strain>
    </source>
</reference>
<dbReference type="RefSeq" id="WP_319988928.1">
    <property type="nucleotide sequence ID" value="NZ_JAXAVV010000026.1"/>
</dbReference>
<sequence>MGAITEQIEELDFSSASEEDRRGLHEVVATWSVEGSPGKERPLYESVVALWEHRDDIGFEPARFVVAREEGKIVGYAEVRISEAEAHADLANANVVVLPAYRRRGIGTALLRAMRSLLSGRTVIESWSVFKDSPAEPFAAAHGFRVISSMTRQRLDLIDLPEAGELPAGYELVSWKNVAPEEFVEAYVLALNGISDAPQGETMLDLAGNTIESVRKDEAVTVADRWIVLLLHEGAAAGVTVVELDLTVPAVAEQLSTVVLPGHRGRGLGRLIKAHMLHNLHGVKTIYTRVSSENEHMLRVNHSLGYEDTFIYMGVQAKTADLQV</sequence>
<dbReference type="Proteomes" id="UP001271792">
    <property type="component" value="Unassembled WGS sequence"/>
</dbReference>
<dbReference type="Gene3D" id="3.40.630.30">
    <property type="match status" value="1"/>
</dbReference>
<dbReference type="EC" id="2.3.1.-" evidence="4"/>
<evidence type="ECO:0000259" key="3">
    <source>
        <dbReference type="PROSITE" id="PS51186"/>
    </source>
</evidence>